<organism evidence="5 6">
    <name type="scientific">Somion occarium</name>
    <dbReference type="NCBI Taxonomy" id="3059160"/>
    <lineage>
        <taxon>Eukaryota</taxon>
        <taxon>Fungi</taxon>
        <taxon>Dikarya</taxon>
        <taxon>Basidiomycota</taxon>
        <taxon>Agaricomycotina</taxon>
        <taxon>Agaricomycetes</taxon>
        <taxon>Polyporales</taxon>
        <taxon>Cerrenaceae</taxon>
        <taxon>Somion</taxon>
    </lineage>
</organism>
<gene>
    <name evidence="5" type="ORF">GFSPODELE1_LOCUS2623</name>
</gene>
<reference evidence="6" key="1">
    <citation type="submission" date="2024-04" db="EMBL/GenBank/DDBJ databases">
        <authorList>
            <person name="Shaw F."/>
            <person name="Minotto A."/>
        </authorList>
    </citation>
    <scope>NUCLEOTIDE SEQUENCE [LARGE SCALE GENOMIC DNA]</scope>
</reference>
<dbReference type="SUPFAM" id="SSF56801">
    <property type="entry name" value="Acetyl-CoA synthetase-like"/>
    <property type="match status" value="1"/>
</dbReference>
<keyword evidence="1" id="KW-0596">Phosphopantetheine</keyword>
<dbReference type="InterPro" id="IPR051414">
    <property type="entry name" value="Adenylate-forming_Reductase"/>
</dbReference>
<dbReference type="Gene3D" id="3.40.50.12780">
    <property type="entry name" value="N-terminal domain of ligase-like"/>
    <property type="match status" value="1"/>
</dbReference>
<evidence type="ECO:0008006" key="7">
    <source>
        <dbReference type="Google" id="ProtNLM"/>
    </source>
</evidence>
<evidence type="ECO:0000313" key="6">
    <source>
        <dbReference type="Proteomes" id="UP001497453"/>
    </source>
</evidence>
<dbReference type="InterPro" id="IPR013120">
    <property type="entry name" value="FAR_NAD-bd"/>
</dbReference>
<proteinExistence type="predicted"/>
<dbReference type="EMBL" id="OZ037954">
    <property type="protein sequence ID" value="CAL1699336.1"/>
    <property type="molecule type" value="Genomic_DNA"/>
</dbReference>
<evidence type="ECO:0000256" key="2">
    <source>
        <dbReference type="ARBA" id="ARBA00022553"/>
    </source>
</evidence>
<dbReference type="Proteomes" id="UP001497453">
    <property type="component" value="Chromosome 11"/>
</dbReference>
<protein>
    <recommendedName>
        <fullName evidence="7">Acetyl-CoA synthetase-like protein</fullName>
    </recommendedName>
</protein>
<feature type="domain" description="Thioester reductase (TE)" evidence="4">
    <location>
        <begin position="708"/>
        <end position="945"/>
    </location>
</feature>
<dbReference type="InterPro" id="IPR036291">
    <property type="entry name" value="NAD(P)-bd_dom_sf"/>
</dbReference>
<evidence type="ECO:0000259" key="3">
    <source>
        <dbReference type="Pfam" id="PF00501"/>
    </source>
</evidence>
<name>A0ABP1CUH3_9APHY</name>
<dbReference type="Gene3D" id="3.40.50.720">
    <property type="entry name" value="NAD(P)-binding Rossmann-like Domain"/>
    <property type="match status" value="1"/>
</dbReference>
<evidence type="ECO:0000256" key="1">
    <source>
        <dbReference type="ARBA" id="ARBA00022450"/>
    </source>
</evidence>
<dbReference type="InterPro" id="IPR000873">
    <property type="entry name" value="AMP-dep_synth/lig_dom"/>
</dbReference>
<dbReference type="PANTHER" id="PTHR43439:SF2">
    <property type="entry name" value="ENZYME, PUTATIVE (JCVI)-RELATED"/>
    <property type="match status" value="1"/>
</dbReference>
<dbReference type="PANTHER" id="PTHR43439">
    <property type="entry name" value="PHENYLACETATE-COENZYME A LIGASE"/>
    <property type="match status" value="1"/>
</dbReference>
<keyword evidence="2" id="KW-0597">Phosphoprotein</keyword>
<dbReference type="SUPFAM" id="SSF51735">
    <property type="entry name" value="NAD(P)-binding Rossmann-fold domains"/>
    <property type="match status" value="1"/>
</dbReference>
<dbReference type="Pfam" id="PF00501">
    <property type="entry name" value="AMP-binding"/>
    <property type="match status" value="1"/>
</dbReference>
<evidence type="ECO:0000313" key="5">
    <source>
        <dbReference type="EMBL" id="CAL1699336.1"/>
    </source>
</evidence>
<dbReference type="Pfam" id="PF07993">
    <property type="entry name" value="NAD_binding_4"/>
    <property type="match status" value="1"/>
</dbReference>
<dbReference type="InterPro" id="IPR042099">
    <property type="entry name" value="ANL_N_sf"/>
</dbReference>
<keyword evidence="6" id="KW-1185">Reference proteome</keyword>
<sequence>MHPDDYKILPFSFPNSQCLNSKTFRQPKLDGSLTMPEIWDWHLEHSPDHPLFIYSDDDGAEKTIYWPEGVRGIHRAGHIVRSLAQKEAPQDTKPKIFAVLALADTITSFTLQAGIMRAGHAVFPISPRNSPPAIAHLLSKTGAQHLLVGPEPALQSLAKASLKIMSDADSPLPALAAVPAFEGLYPQRDDPTFELLPPIRPDWDDPAVILHSSGSTAFPKPLMSTHYRFFVVGCIPYLGERDLCGQRFGCHAVPFFHGTGTMQTGWTATVGLTLTCFKPQSPAIGPSPELVIKGAMLTKSDIIFCVPSFVEAWAQNAEYVRFLSKIQGVIYGGGPLSQEVGDHLTEQGVSLFILYGCTECGVVTPIVPKIVGKDWNYFKFPEGIRTHYIWGTDGNAEVVFLPGKHLIPAVFNTTVDGVDAYATNDLLSPHPTKPGYWKIFGRADDQIMHNTGEKTNPGPLEDILNRDPHVRASVLFGRGKFNAGVLIDPQPAFAFDPTDQQKLADFRNKIWPTVQKANEYAPQHSRIFKEMILVASPSKPLSYTAKGTPRRHAVIAEYQSEIEALYTAAEESAQAELSPPTSWDPSATKLFVREVVTKVMKCILQDDDDLFERGCDSLQATWIRNTIARAIRSTLKADTRTIPNSFVYQYPKISSLTTAVLNFAQSASSPLNDADHVDAMLKMVDKYTTFFGLHAPSRPPPERDTVVVTGTTGSLGATLLARLVASPDVAHIYALNRKSEVPLKERQKLILRDRGLEENTADLEKVTLLETDLGKDKLDLSQDVFEEIRNSVTHIIHNAWPVNFNLSLSSFEPQIKGTRHLVDLALSSPFLTPPRLIFISSVGVLHYLDPSVAVQEGPVEASVAVGNGYSESKWVVEKLLSVAADKTPLRPVSIRVGQISGGASGAWKQEEWFPALVRTSLHLGCLPQLQRDVSWISADAASQAIVEMRNSDAPHLHLSHPQPVPWETIAEPIRQTLDLSSVSYGDWLKSLTALNSGSSADTEVELLDRFPALKILDIFLDAANSESVEAMGLPRLDVSRALGVAPSLQGVPPLSGRDTLGWIAYWKGHGFL</sequence>
<feature type="domain" description="AMP-dependent synthetase/ligase" evidence="3">
    <location>
        <begin position="105"/>
        <end position="367"/>
    </location>
</feature>
<dbReference type="Pfam" id="PF23562">
    <property type="entry name" value="AMP-binding_C_3"/>
    <property type="match status" value="1"/>
</dbReference>
<evidence type="ECO:0000259" key="4">
    <source>
        <dbReference type="Pfam" id="PF07993"/>
    </source>
</evidence>
<accession>A0ABP1CUH3</accession>